<dbReference type="AlphaFoldDB" id="A0A918TTC1"/>
<keyword evidence="2" id="KW-0472">Membrane</keyword>
<keyword evidence="2" id="KW-1133">Transmembrane helix</keyword>
<evidence type="ECO:0008006" key="5">
    <source>
        <dbReference type="Google" id="ProtNLM"/>
    </source>
</evidence>
<dbReference type="EMBL" id="BMYJ01000005">
    <property type="protein sequence ID" value="GHC55725.1"/>
    <property type="molecule type" value="Genomic_DNA"/>
</dbReference>
<evidence type="ECO:0000313" key="4">
    <source>
        <dbReference type="Proteomes" id="UP000638981"/>
    </source>
</evidence>
<keyword evidence="4" id="KW-1185">Reference proteome</keyword>
<protein>
    <recommendedName>
        <fullName evidence="5">DUF2335 domain-containing protein</fullName>
    </recommendedName>
</protein>
<organism evidence="3 4">
    <name type="scientific">Neogemmobacter tilapiae</name>
    <dbReference type="NCBI Taxonomy" id="875041"/>
    <lineage>
        <taxon>Bacteria</taxon>
        <taxon>Pseudomonadati</taxon>
        <taxon>Pseudomonadota</taxon>
        <taxon>Alphaproteobacteria</taxon>
        <taxon>Rhodobacterales</taxon>
        <taxon>Paracoccaceae</taxon>
        <taxon>Neogemmobacter</taxon>
    </lineage>
</organism>
<proteinExistence type="predicted"/>
<evidence type="ECO:0000256" key="1">
    <source>
        <dbReference type="SAM" id="MobiDB-lite"/>
    </source>
</evidence>
<accession>A0A918TTC1</accession>
<dbReference type="RefSeq" id="WP_189411380.1">
    <property type="nucleotide sequence ID" value="NZ_BMYJ01000005.1"/>
</dbReference>
<name>A0A918TTC1_9RHOB</name>
<dbReference type="Pfam" id="PF10097">
    <property type="entry name" value="DUF2335"/>
    <property type="match status" value="1"/>
</dbReference>
<dbReference type="Proteomes" id="UP000638981">
    <property type="component" value="Unassembled WGS sequence"/>
</dbReference>
<sequence length="155" mass="16834">MSKEPEQSSVAKPAKTSPDAHQTERLAQRESRTSPDGNHELVEMYAERAWSGALPRPEDFAKFGEVVHDAPERILRMAELEQAHRINLESQIVPANQQAATRGQWLGAAISLTALAGAALTVWLGAPWQVSVAMVGVPVLSVARSLVTAFKADRD</sequence>
<gene>
    <name evidence="3" type="ORF">GCM10007315_18560</name>
</gene>
<feature type="transmembrane region" description="Helical" evidence="2">
    <location>
        <begin position="105"/>
        <end position="124"/>
    </location>
</feature>
<feature type="compositionally biased region" description="Basic and acidic residues" evidence="1">
    <location>
        <begin position="21"/>
        <end position="39"/>
    </location>
</feature>
<reference evidence="3" key="2">
    <citation type="submission" date="2020-09" db="EMBL/GenBank/DDBJ databases">
        <authorList>
            <person name="Sun Q."/>
            <person name="Kim S."/>
        </authorList>
    </citation>
    <scope>NUCLEOTIDE SEQUENCE</scope>
    <source>
        <strain evidence="3">KCTC 23310</strain>
    </source>
</reference>
<reference evidence="3" key="1">
    <citation type="journal article" date="2014" name="Int. J. Syst. Evol. Microbiol.">
        <title>Complete genome sequence of Corynebacterium casei LMG S-19264T (=DSM 44701T), isolated from a smear-ripened cheese.</title>
        <authorList>
            <consortium name="US DOE Joint Genome Institute (JGI-PGF)"/>
            <person name="Walter F."/>
            <person name="Albersmeier A."/>
            <person name="Kalinowski J."/>
            <person name="Ruckert C."/>
        </authorList>
    </citation>
    <scope>NUCLEOTIDE SEQUENCE</scope>
    <source>
        <strain evidence="3">KCTC 23310</strain>
    </source>
</reference>
<comment type="caution">
    <text evidence="3">The sequence shown here is derived from an EMBL/GenBank/DDBJ whole genome shotgun (WGS) entry which is preliminary data.</text>
</comment>
<keyword evidence="2" id="KW-0812">Transmembrane</keyword>
<evidence type="ECO:0000313" key="3">
    <source>
        <dbReference type="EMBL" id="GHC55725.1"/>
    </source>
</evidence>
<feature type="region of interest" description="Disordered" evidence="1">
    <location>
        <begin position="1"/>
        <end position="39"/>
    </location>
</feature>
<evidence type="ECO:0000256" key="2">
    <source>
        <dbReference type="SAM" id="Phobius"/>
    </source>
</evidence>
<dbReference type="InterPro" id="IPR019284">
    <property type="entry name" value="RP532"/>
</dbReference>